<dbReference type="InterPro" id="IPR036156">
    <property type="entry name" value="Beta-gal/glucu_dom_sf"/>
</dbReference>
<evidence type="ECO:0000256" key="12">
    <source>
        <dbReference type="ARBA" id="ARBA00041614"/>
    </source>
</evidence>
<evidence type="ECO:0000259" key="16">
    <source>
        <dbReference type="Pfam" id="PF22666"/>
    </source>
</evidence>
<evidence type="ECO:0000256" key="3">
    <source>
        <dbReference type="ARBA" id="ARBA00004740"/>
    </source>
</evidence>
<dbReference type="SUPFAM" id="SSF49785">
    <property type="entry name" value="Galactose-binding domain-like"/>
    <property type="match status" value="1"/>
</dbReference>
<evidence type="ECO:0000259" key="14">
    <source>
        <dbReference type="Pfam" id="PF17753"/>
    </source>
</evidence>
<dbReference type="Pfam" id="PF17786">
    <property type="entry name" value="Mannosidase_ig"/>
    <property type="match status" value="1"/>
</dbReference>
<dbReference type="PANTHER" id="PTHR43730">
    <property type="entry name" value="BETA-MANNOSIDASE"/>
    <property type="match status" value="1"/>
</dbReference>
<dbReference type="InterPro" id="IPR013783">
    <property type="entry name" value="Ig-like_fold"/>
</dbReference>
<proteinExistence type="inferred from homology"/>
<dbReference type="InterPro" id="IPR008979">
    <property type="entry name" value="Galactose-bd-like_sf"/>
</dbReference>
<feature type="domain" description="Beta-mannosidase Ig-fold" evidence="14">
    <location>
        <begin position="742"/>
        <end position="800"/>
    </location>
</feature>
<reference evidence="17" key="1">
    <citation type="journal article" date="2014" name="Int. J. Syst. Evol. Microbiol.">
        <title>Complete genome of a new Firmicutes species belonging to the dominant human colonic microbiota ('Ruminococcus bicirculans') reveals two chromosomes and a selective capacity to utilize plant glucans.</title>
        <authorList>
            <consortium name="NISC Comparative Sequencing Program"/>
            <person name="Wegmann U."/>
            <person name="Louis P."/>
            <person name="Goesmann A."/>
            <person name="Henrissat B."/>
            <person name="Duncan S.H."/>
            <person name="Flint H.J."/>
        </authorList>
    </citation>
    <scope>NUCLEOTIDE SEQUENCE</scope>
    <source>
        <strain evidence="17">NBRC 107169</strain>
    </source>
</reference>
<evidence type="ECO:0000256" key="11">
    <source>
        <dbReference type="ARBA" id="ARBA00041069"/>
    </source>
</evidence>
<accession>A0ABQ5UQ75</accession>
<dbReference type="Pfam" id="PF17753">
    <property type="entry name" value="Ig_mannosidase"/>
    <property type="match status" value="1"/>
</dbReference>
<evidence type="ECO:0000256" key="1">
    <source>
        <dbReference type="ARBA" id="ARBA00000829"/>
    </source>
</evidence>
<comment type="subcellular location">
    <subcellularLocation>
        <location evidence="2">Secreted</location>
    </subcellularLocation>
</comment>
<organism evidence="17 18">
    <name type="scientific">Maritalea porphyrae</name>
    <dbReference type="NCBI Taxonomy" id="880732"/>
    <lineage>
        <taxon>Bacteria</taxon>
        <taxon>Pseudomonadati</taxon>
        <taxon>Pseudomonadota</taxon>
        <taxon>Alphaproteobacteria</taxon>
        <taxon>Hyphomicrobiales</taxon>
        <taxon>Devosiaceae</taxon>
        <taxon>Maritalea</taxon>
    </lineage>
</organism>
<feature type="domain" description="Beta-mannosidase-like galactose-binding" evidence="16">
    <location>
        <begin position="16"/>
        <end position="184"/>
    </location>
</feature>
<dbReference type="InterPro" id="IPR054593">
    <property type="entry name" value="Beta-mannosidase-like_N2"/>
</dbReference>
<comment type="caution">
    <text evidence="17">The sequence shown here is derived from an EMBL/GenBank/DDBJ whole genome shotgun (WGS) entry which is preliminary data.</text>
</comment>
<evidence type="ECO:0000256" key="6">
    <source>
        <dbReference type="ARBA" id="ARBA00022525"/>
    </source>
</evidence>
<keyword evidence="9" id="KW-0326">Glycosidase</keyword>
<evidence type="ECO:0000256" key="8">
    <source>
        <dbReference type="ARBA" id="ARBA00023180"/>
    </source>
</evidence>
<dbReference type="InterPro" id="IPR041625">
    <property type="entry name" value="Beta-mannosidase_Ig"/>
</dbReference>
<dbReference type="RefSeq" id="WP_284363454.1">
    <property type="nucleotide sequence ID" value="NZ_BSNI01000002.1"/>
</dbReference>
<dbReference type="Gene3D" id="2.60.120.260">
    <property type="entry name" value="Galactose-binding domain-like"/>
    <property type="match status" value="1"/>
</dbReference>
<evidence type="ECO:0000256" key="9">
    <source>
        <dbReference type="ARBA" id="ARBA00023295"/>
    </source>
</evidence>
<keyword evidence="18" id="KW-1185">Reference proteome</keyword>
<comment type="similarity">
    <text evidence="10">Belongs to the glycosyl hydrolase 2 family. Beta-mannosidase B subfamily.</text>
</comment>
<dbReference type="Proteomes" id="UP001161405">
    <property type="component" value="Unassembled WGS sequence"/>
</dbReference>
<comment type="subunit">
    <text evidence="4">Homodimer.</text>
</comment>
<protein>
    <recommendedName>
        <fullName evidence="11">Beta-mannosidase B</fullName>
        <ecNumber evidence="5">3.2.1.25</ecNumber>
    </recommendedName>
    <alternativeName>
        <fullName evidence="12">Mannanase B</fullName>
    </alternativeName>
</protein>
<dbReference type="EMBL" id="BSNI01000002">
    <property type="protein sequence ID" value="GLQ17353.1"/>
    <property type="molecule type" value="Genomic_DNA"/>
</dbReference>
<evidence type="ECO:0000256" key="5">
    <source>
        <dbReference type="ARBA" id="ARBA00012754"/>
    </source>
</evidence>
<evidence type="ECO:0000256" key="7">
    <source>
        <dbReference type="ARBA" id="ARBA00022801"/>
    </source>
</evidence>
<dbReference type="Gene3D" id="2.60.40.10">
    <property type="entry name" value="Immunoglobulins"/>
    <property type="match status" value="3"/>
</dbReference>
<comment type="pathway">
    <text evidence="3">Glycan metabolism; N-glycan degradation.</text>
</comment>
<dbReference type="EC" id="3.2.1.25" evidence="5"/>
<feature type="domain" description="Mannosidase Ig/CBM-like" evidence="15">
    <location>
        <begin position="653"/>
        <end position="735"/>
    </location>
</feature>
<dbReference type="InterPro" id="IPR006102">
    <property type="entry name" value="Ig-like_GH2"/>
</dbReference>
<dbReference type="SUPFAM" id="SSF49303">
    <property type="entry name" value="beta-Galactosidase/glucuronidase domain"/>
    <property type="match status" value="3"/>
</dbReference>
<reference evidence="17" key="2">
    <citation type="submission" date="2023-01" db="EMBL/GenBank/DDBJ databases">
        <title>Draft genome sequence of Maritalea porphyrae strain NBRC 107169.</title>
        <authorList>
            <person name="Sun Q."/>
            <person name="Mori K."/>
        </authorList>
    </citation>
    <scope>NUCLEOTIDE SEQUENCE</scope>
    <source>
        <strain evidence="17">NBRC 107169</strain>
    </source>
</reference>
<evidence type="ECO:0000313" key="17">
    <source>
        <dbReference type="EMBL" id="GLQ17353.1"/>
    </source>
</evidence>
<evidence type="ECO:0000256" key="10">
    <source>
        <dbReference type="ARBA" id="ARBA00038429"/>
    </source>
</evidence>
<dbReference type="Gene3D" id="3.20.20.80">
    <property type="entry name" value="Glycosidases"/>
    <property type="match status" value="1"/>
</dbReference>
<gene>
    <name evidence="17" type="ORF">GCM10007879_16020</name>
</gene>
<keyword evidence="7" id="KW-0378">Hydrolase</keyword>
<feature type="domain" description="Glycoside hydrolase family 2 immunoglobulin-like beta-sandwich" evidence="13">
    <location>
        <begin position="200"/>
        <end position="293"/>
    </location>
</feature>
<dbReference type="Pfam" id="PF00703">
    <property type="entry name" value="Glyco_hydro_2"/>
    <property type="match status" value="1"/>
</dbReference>
<keyword evidence="6" id="KW-0964">Secreted</keyword>
<dbReference type="SUPFAM" id="SSF51445">
    <property type="entry name" value="(Trans)glycosidases"/>
    <property type="match status" value="1"/>
</dbReference>
<dbReference type="PANTHER" id="PTHR43730:SF1">
    <property type="entry name" value="BETA-MANNOSIDASE"/>
    <property type="match status" value="1"/>
</dbReference>
<evidence type="ECO:0000256" key="2">
    <source>
        <dbReference type="ARBA" id="ARBA00004613"/>
    </source>
</evidence>
<dbReference type="InterPro" id="IPR017853">
    <property type="entry name" value="GH"/>
</dbReference>
<name>A0ABQ5UQ75_9HYPH</name>
<evidence type="ECO:0000259" key="15">
    <source>
        <dbReference type="Pfam" id="PF17786"/>
    </source>
</evidence>
<sequence length="816" mass="92956">MQSITSPFLLHLNDGWTIESADKSKCADLRVPGDVHSALLASEQTPNPYWRDTEQSLDWIHEQEWTASTDFEFEGDICKRHILTFMSVDCVATVHLNDVEIGQCNSQFKRWDFDTSAALKLGKNALRVTFHSNSEAAADAAARSTIPTPYLSFNNRLPHYNFLRKTQCHAGWDWNIALSPLGFYDDIFLSVADPVQFDEFMVRQKHHENGNVTLELDVHFAAHGVGEIELEASICGVDTSALINYYPGENRHSISIEIDNPVLWWPVGRGEQILHRLEVRLGDVVRTRKIGFRDIKLDTSADEIGNRFAFCINGEEMFMRGANWIPADALPQNCSPETIRDRLQSAVDANMNMIRVWGGGQYEPDWFYDMCSEMGIFVWHDFMFACNLYPAHDKTWLKSVREEARYQIKRLSGQACMALWCGDNELVGALNWYDEGKADRDRYLAIYDRLNHSLEEAVDELEPDIPFWPSSPSVGPLNFSDGWHDDRSGDMHFWDVWHSSKDFEHYRTVKPRFCSEFGFQSFPSMKVIEGFTEPEDRNVSSKVMDVHQRNEGGNSRIVETISRYFRFPDGFENMVYLSQVSQSLAMKTSIEFWRAQAPRCMGTLYWQLNDTWPVASWSSLEYGGNWKLTHYAAKRFFAPILITAQPDEENGDIVFYAVSDLEGASTLSLNIELVSISGEVNTHKVLDVECVPNSAQSVYRMKASDVPTNAFLHFTWADKAGRKMGENDYLPQRPKAYAFETPAIEVRQSIAEDGGAQVTLVSDTPALFVTFDHGGADIYSDNCFTLLPNREKTIYIARKRGGDTFNTAKSLHYLKG</sequence>
<keyword evidence="8" id="KW-0325">Glycoprotein</keyword>
<evidence type="ECO:0000256" key="4">
    <source>
        <dbReference type="ARBA" id="ARBA00011738"/>
    </source>
</evidence>
<dbReference type="InterPro" id="IPR041447">
    <property type="entry name" value="Mannosidase_ig"/>
</dbReference>
<dbReference type="Pfam" id="PF22666">
    <property type="entry name" value="Glyco_hydro_2_N2"/>
    <property type="match status" value="1"/>
</dbReference>
<evidence type="ECO:0000259" key="13">
    <source>
        <dbReference type="Pfam" id="PF00703"/>
    </source>
</evidence>
<dbReference type="InterPro" id="IPR050887">
    <property type="entry name" value="Beta-mannosidase_GH2"/>
</dbReference>
<comment type="catalytic activity">
    <reaction evidence="1">
        <text>Hydrolysis of terminal, non-reducing beta-D-mannose residues in beta-D-mannosides.</text>
        <dbReference type="EC" id="3.2.1.25"/>
    </reaction>
</comment>
<evidence type="ECO:0000313" key="18">
    <source>
        <dbReference type="Proteomes" id="UP001161405"/>
    </source>
</evidence>